<dbReference type="CDD" id="cd07344">
    <property type="entry name" value="M48_yhfN_like"/>
    <property type="match status" value="1"/>
</dbReference>
<gene>
    <name evidence="2" type="ORF">OH136_03375</name>
</gene>
<dbReference type="PANTHER" id="PTHR30399">
    <property type="entry name" value="UNCHARACTERIZED PROTEIN YGJP"/>
    <property type="match status" value="1"/>
</dbReference>
<reference evidence="2" key="1">
    <citation type="submission" date="2022-10" db="EMBL/GenBank/DDBJ databases">
        <authorList>
            <person name="Yue Y."/>
        </authorList>
    </citation>
    <scope>NUCLEOTIDE SEQUENCE</scope>
    <source>
        <strain evidence="2">Z654</strain>
    </source>
</reference>
<name>A0AAE3IWT7_9RHOB</name>
<dbReference type="Gene3D" id="3.30.2010.10">
    <property type="entry name" value="Metalloproteases ('zincins'), catalytic domain"/>
    <property type="match status" value="1"/>
</dbReference>
<dbReference type="Pfam" id="PF01863">
    <property type="entry name" value="YgjP-like"/>
    <property type="match status" value="1"/>
</dbReference>
<dbReference type="PANTHER" id="PTHR30399:SF1">
    <property type="entry name" value="UTP PYROPHOSPHATASE"/>
    <property type="match status" value="1"/>
</dbReference>
<evidence type="ECO:0000313" key="3">
    <source>
        <dbReference type="Proteomes" id="UP001208041"/>
    </source>
</evidence>
<protein>
    <submittedName>
        <fullName evidence="2">M48 family metallopeptidase</fullName>
    </submittedName>
</protein>
<accession>A0AAE3IWT7</accession>
<dbReference type="AlphaFoldDB" id="A0AAE3IWT7"/>
<evidence type="ECO:0000259" key="1">
    <source>
        <dbReference type="Pfam" id="PF01863"/>
    </source>
</evidence>
<dbReference type="EMBL" id="JAOYFC010000001">
    <property type="protein sequence ID" value="MCV6823585.1"/>
    <property type="molecule type" value="Genomic_DNA"/>
</dbReference>
<dbReference type="Proteomes" id="UP001208041">
    <property type="component" value="Unassembled WGS sequence"/>
</dbReference>
<dbReference type="InterPro" id="IPR002725">
    <property type="entry name" value="YgjP-like_metallopeptidase"/>
</dbReference>
<evidence type="ECO:0000313" key="2">
    <source>
        <dbReference type="EMBL" id="MCV6823585.1"/>
    </source>
</evidence>
<dbReference type="InterPro" id="IPR053136">
    <property type="entry name" value="UTP_pyrophosphatase-like"/>
</dbReference>
<keyword evidence="3" id="KW-1185">Reference proteome</keyword>
<proteinExistence type="predicted"/>
<comment type="caution">
    <text evidence="2">The sequence shown here is derived from an EMBL/GenBank/DDBJ whole genome shotgun (WGS) entry which is preliminary data.</text>
</comment>
<organism evidence="2 3">
    <name type="scientific">Halocynthiibacter halioticoli</name>
    <dbReference type="NCBI Taxonomy" id="2986804"/>
    <lineage>
        <taxon>Bacteria</taxon>
        <taxon>Pseudomonadati</taxon>
        <taxon>Pseudomonadota</taxon>
        <taxon>Alphaproteobacteria</taxon>
        <taxon>Rhodobacterales</taxon>
        <taxon>Paracoccaceae</taxon>
        <taxon>Halocynthiibacter</taxon>
    </lineage>
</organism>
<dbReference type="RefSeq" id="WP_263952425.1">
    <property type="nucleotide sequence ID" value="NZ_JAOYFC010000001.1"/>
</dbReference>
<sequence length="235" mass="26918">MFNKRVQVDSLRLSGSPEVVVKLRRSARAKRLSLRVSRLDGRVTLTLPTRARVKEAERFANEKADWIRAQLGAQVEQIRPAPGSWVWFRGQRLEIAEGTGRSARLVGGRLEVSAERAGVKVATFLKHAARADLLEASEGYAHDLGVEIGKITLRDTRSRWGSCSYEGNLMYSWRLVMAPPDVLRYVAAHEVAHRLEMNHSQAFWDQVARIYPDYVAPRKWLRDKGQELHRFRFKD</sequence>
<feature type="domain" description="YgjP-like metallopeptidase" evidence="1">
    <location>
        <begin position="30"/>
        <end position="223"/>
    </location>
</feature>